<dbReference type="InterPro" id="IPR036380">
    <property type="entry name" value="Isochorismatase-like_sf"/>
</dbReference>
<sequence>MSHCCPNSNEVRRLQTHDQTFQSTRTEVRVCRMRHIRTLLFAGMNTDQCLMATLQDAHSRDPNTIVLRDACATDSPGYAQQSAEFNCCINWGFLTSCKALATAAGIV</sequence>
<evidence type="ECO:0000313" key="4">
    <source>
        <dbReference type="Proteomes" id="UP001174934"/>
    </source>
</evidence>
<evidence type="ECO:0000313" key="3">
    <source>
        <dbReference type="EMBL" id="KAK0610366.1"/>
    </source>
</evidence>
<organism evidence="3 4">
    <name type="scientific">Bombardia bombarda</name>
    <dbReference type="NCBI Taxonomy" id="252184"/>
    <lineage>
        <taxon>Eukaryota</taxon>
        <taxon>Fungi</taxon>
        <taxon>Dikarya</taxon>
        <taxon>Ascomycota</taxon>
        <taxon>Pezizomycotina</taxon>
        <taxon>Sordariomycetes</taxon>
        <taxon>Sordariomycetidae</taxon>
        <taxon>Sordariales</taxon>
        <taxon>Lasiosphaeriaceae</taxon>
        <taxon>Bombardia</taxon>
    </lineage>
</organism>
<dbReference type="Pfam" id="PF00857">
    <property type="entry name" value="Isochorismatase"/>
    <property type="match status" value="1"/>
</dbReference>
<reference evidence="3" key="1">
    <citation type="submission" date="2023-06" db="EMBL/GenBank/DDBJ databases">
        <title>Genome-scale phylogeny and comparative genomics of the fungal order Sordariales.</title>
        <authorList>
            <consortium name="Lawrence Berkeley National Laboratory"/>
            <person name="Hensen N."/>
            <person name="Bonometti L."/>
            <person name="Westerberg I."/>
            <person name="Brannstrom I.O."/>
            <person name="Guillou S."/>
            <person name="Cros-Aarteil S."/>
            <person name="Calhoun S."/>
            <person name="Haridas S."/>
            <person name="Kuo A."/>
            <person name="Mondo S."/>
            <person name="Pangilinan J."/>
            <person name="Riley R."/>
            <person name="LaButti K."/>
            <person name="Andreopoulos B."/>
            <person name="Lipzen A."/>
            <person name="Chen C."/>
            <person name="Yanf M."/>
            <person name="Daum C."/>
            <person name="Ng V."/>
            <person name="Clum A."/>
            <person name="Steindorff A."/>
            <person name="Ohm R."/>
            <person name="Martin F."/>
            <person name="Silar P."/>
            <person name="Natvig D."/>
            <person name="Lalanne C."/>
            <person name="Gautier V."/>
            <person name="Ament-velasquez S.L."/>
            <person name="Kruys A."/>
            <person name="Hutchinson M.I."/>
            <person name="Powell A.J."/>
            <person name="Barry K."/>
            <person name="Miller A.N."/>
            <person name="Grigoriev I.V."/>
            <person name="Debuchy R."/>
            <person name="Gladieux P."/>
            <person name="Thoren M.H."/>
            <person name="Johannesson H."/>
        </authorList>
    </citation>
    <scope>NUCLEOTIDE SEQUENCE</scope>
    <source>
        <strain evidence="3">SMH3391-2</strain>
    </source>
</reference>
<dbReference type="Proteomes" id="UP001174934">
    <property type="component" value="Unassembled WGS sequence"/>
</dbReference>
<dbReference type="SUPFAM" id="SSF52499">
    <property type="entry name" value="Isochorismatase-like hydrolases"/>
    <property type="match status" value="1"/>
</dbReference>
<dbReference type="EMBL" id="JAULSR010000010">
    <property type="protein sequence ID" value="KAK0610366.1"/>
    <property type="molecule type" value="Genomic_DNA"/>
</dbReference>
<evidence type="ECO:0000259" key="2">
    <source>
        <dbReference type="Pfam" id="PF00857"/>
    </source>
</evidence>
<comment type="similarity">
    <text evidence="1">Belongs to the isochorismatase family.</text>
</comment>
<protein>
    <recommendedName>
        <fullName evidence="2">Isochorismatase-like domain-containing protein</fullName>
    </recommendedName>
</protein>
<proteinExistence type="inferred from homology"/>
<keyword evidence="4" id="KW-1185">Reference proteome</keyword>
<comment type="caution">
    <text evidence="3">The sequence shown here is derived from an EMBL/GenBank/DDBJ whole genome shotgun (WGS) entry which is preliminary data.</text>
</comment>
<dbReference type="Gene3D" id="3.40.50.850">
    <property type="entry name" value="Isochorismatase-like"/>
    <property type="match status" value="1"/>
</dbReference>
<accession>A0AA39T0Z8</accession>
<evidence type="ECO:0000256" key="1">
    <source>
        <dbReference type="ARBA" id="ARBA00006336"/>
    </source>
</evidence>
<feature type="domain" description="Isochorismatase-like" evidence="2">
    <location>
        <begin position="30"/>
        <end position="81"/>
    </location>
</feature>
<dbReference type="InterPro" id="IPR000868">
    <property type="entry name" value="Isochorismatase-like_dom"/>
</dbReference>
<gene>
    <name evidence="3" type="ORF">B0T17DRAFT_544339</name>
</gene>
<name>A0AA39T0Z8_9PEZI</name>
<dbReference type="AlphaFoldDB" id="A0AA39T0Z8"/>